<dbReference type="InterPro" id="IPR003439">
    <property type="entry name" value="ABC_transporter-like_ATP-bd"/>
</dbReference>
<dbReference type="AlphaFoldDB" id="A0A8J3JNC3"/>
<gene>
    <name evidence="8" type="ORF">Cba03nite_69530</name>
</gene>
<proteinExistence type="predicted"/>
<dbReference type="Gene3D" id="1.20.1560.10">
    <property type="entry name" value="ABC transporter type 1, transmembrane domain"/>
    <property type="match status" value="1"/>
</dbReference>
<dbReference type="PANTHER" id="PTHR43394">
    <property type="entry name" value="ATP-DEPENDENT PERMEASE MDL1, MITOCHONDRIAL"/>
    <property type="match status" value="1"/>
</dbReference>
<dbReference type="Proteomes" id="UP000601223">
    <property type="component" value="Unassembled WGS sequence"/>
</dbReference>
<keyword evidence="3 5" id="KW-1133">Transmembrane helix</keyword>
<dbReference type="PANTHER" id="PTHR43394:SF1">
    <property type="entry name" value="ATP-BINDING CASSETTE SUB-FAMILY B MEMBER 10, MITOCHONDRIAL"/>
    <property type="match status" value="1"/>
</dbReference>
<evidence type="ECO:0000256" key="4">
    <source>
        <dbReference type="ARBA" id="ARBA00023136"/>
    </source>
</evidence>
<dbReference type="PROSITE" id="PS50893">
    <property type="entry name" value="ABC_TRANSPORTER_2"/>
    <property type="match status" value="1"/>
</dbReference>
<reference evidence="8 9" key="1">
    <citation type="submission" date="2021-01" db="EMBL/GenBank/DDBJ databases">
        <title>Whole genome shotgun sequence of Catellatospora bangladeshensis NBRC 107357.</title>
        <authorList>
            <person name="Komaki H."/>
            <person name="Tamura T."/>
        </authorList>
    </citation>
    <scope>NUCLEOTIDE SEQUENCE [LARGE SCALE GENOMIC DNA]</scope>
    <source>
        <strain evidence="8 9">NBRC 107357</strain>
    </source>
</reference>
<dbReference type="PROSITE" id="PS50929">
    <property type="entry name" value="ABC_TM1F"/>
    <property type="match status" value="1"/>
</dbReference>
<evidence type="ECO:0000256" key="1">
    <source>
        <dbReference type="ARBA" id="ARBA00004651"/>
    </source>
</evidence>
<dbReference type="InterPro" id="IPR027417">
    <property type="entry name" value="P-loop_NTPase"/>
</dbReference>
<feature type="domain" description="ABC transmembrane type-1" evidence="7">
    <location>
        <begin position="33"/>
        <end position="314"/>
    </location>
</feature>
<feature type="transmembrane region" description="Helical" evidence="5">
    <location>
        <begin position="150"/>
        <end position="167"/>
    </location>
</feature>
<dbReference type="CDD" id="cd07346">
    <property type="entry name" value="ABC_6TM_exporters"/>
    <property type="match status" value="1"/>
</dbReference>
<dbReference type="InterPro" id="IPR036640">
    <property type="entry name" value="ABC1_TM_sf"/>
</dbReference>
<dbReference type="InterPro" id="IPR017871">
    <property type="entry name" value="ABC_transporter-like_CS"/>
</dbReference>
<dbReference type="GO" id="GO:0015421">
    <property type="term" value="F:ABC-type oligopeptide transporter activity"/>
    <property type="evidence" value="ECO:0007669"/>
    <property type="project" value="TreeGrafter"/>
</dbReference>
<evidence type="ECO:0000259" key="7">
    <source>
        <dbReference type="PROSITE" id="PS50929"/>
    </source>
</evidence>
<dbReference type="Pfam" id="PF00005">
    <property type="entry name" value="ABC_tran"/>
    <property type="match status" value="1"/>
</dbReference>
<comment type="caution">
    <text evidence="8">The sequence shown here is derived from an EMBL/GenBank/DDBJ whole genome shotgun (WGS) entry which is preliminary data.</text>
</comment>
<dbReference type="SUPFAM" id="SSF90123">
    <property type="entry name" value="ABC transporter transmembrane region"/>
    <property type="match status" value="1"/>
</dbReference>
<evidence type="ECO:0000256" key="3">
    <source>
        <dbReference type="ARBA" id="ARBA00022989"/>
    </source>
</evidence>
<dbReference type="Gene3D" id="3.40.50.300">
    <property type="entry name" value="P-loop containing nucleotide triphosphate hydrolases"/>
    <property type="match status" value="1"/>
</dbReference>
<feature type="transmembrane region" description="Helical" evidence="5">
    <location>
        <begin position="173"/>
        <end position="193"/>
    </location>
</feature>
<feature type="domain" description="ABC transporter" evidence="6">
    <location>
        <begin position="300"/>
        <end position="570"/>
    </location>
</feature>
<keyword evidence="9" id="KW-1185">Reference proteome</keyword>
<dbReference type="Pfam" id="PF00664">
    <property type="entry name" value="ABC_membrane"/>
    <property type="match status" value="1"/>
</dbReference>
<sequence>MQRIPVIGPEGLDHRSAARYLLALAGRQKAGVIWAIVTSGIWNTSQVFIPVAIGWAVDRGITQGDRGQLILWSLVILALGLVRAVAGTVFYRQQLLTGTASGAMTMHLVTRHITKLGASLPRVADVGNLTATCTSDVTAIGSGMRHVGRVLGSVIAVVVITVIMLMISLPLGLVVLVTVPAVVGLSGLLLRPLHRYQDEYRTQQGRLAGRAVDIASGLRVLRGIGGERRFAKAFHADSATLRVADVQVARAEANFTATDVLMPGVISVIVTYTAARFVLSEQVTIGQMVAFYAFAVFLTLPLHDIMEGANQLTRALVAAGRVTKLLNTPVPDRASRGAAPADRGEVHLVDRVSGLDVPPSTLMAVACAQSPDAEMLARRLARFEESGEVMLGDQPLSSLPISDVRARILLARNNDRFFAGTVRREIAPSETTGPDEVTEALRIAHATDIIDALPDGLDTPMTGRGRTFSGGQLQRLRLARALLAKEADFTLLVEPTNAVDAYTEHSIAANLAERHRSASHRASTVVFTVSPLLLQRAQLVAYVVDGRVVATGPHAELLSGHPEYRQLMTRDDASVVGQ</sequence>
<dbReference type="GO" id="GO:0005524">
    <property type="term" value="F:ATP binding"/>
    <property type="evidence" value="ECO:0007669"/>
    <property type="project" value="InterPro"/>
</dbReference>
<dbReference type="GO" id="GO:0005886">
    <property type="term" value="C:plasma membrane"/>
    <property type="evidence" value="ECO:0007669"/>
    <property type="project" value="UniProtKB-SubCell"/>
</dbReference>
<name>A0A8J3JNC3_9ACTN</name>
<keyword evidence="2 5" id="KW-0812">Transmembrane</keyword>
<evidence type="ECO:0000256" key="2">
    <source>
        <dbReference type="ARBA" id="ARBA00022692"/>
    </source>
</evidence>
<dbReference type="InterPro" id="IPR039421">
    <property type="entry name" value="Type_1_exporter"/>
</dbReference>
<protein>
    <submittedName>
        <fullName evidence="8">ABC transporter</fullName>
    </submittedName>
</protein>
<feature type="transmembrane region" description="Helical" evidence="5">
    <location>
        <begin position="69"/>
        <end position="91"/>
    </location>
</feature>
<evidence type="ECO:0000259" key="6">
    <source>
        <dbReference type="PROSITE" id="PS50893"/>
    </source>
</evidence>
<dbReference type="InterPro" id="IPR011527">
    <property type="entry name" value="ABC1_TM_dom"/>
</dbReference>
<dbReference type="SUPFAM" id="SSF52540">
    <property type="entry name" value="P-loop containing nucleoside triphosphate hydrolases"/>
    <property type="match status" value="1"/>
</dbReference>
<feature type="transmembrane region" description="Helical" evidence="5">
    <location>
        <begin position="285"/>
        <end position="302"/>
    </location>
</feature>
<dbReference type="PROSITE" id="PS00211">
    <property type="entry name" value="ABC_TRANSPORTER_1"/>
    <property type="match status" value="1"/>
</dbReference>
<evidence type="ECO:0000256" key="5">
    <source>
        <dbReference type="SAM" id="Phobius"/>
    </source>
</evidence>
<organism evidence="8 9">
    <name type="scientific">Catellatospora bangladeshensis</name>
    <dbReference type="NCBI Taxonomy" id="310355"/>
    <lineage>
        <taxon>Bacteria</taxon>
        <taxon>Bacillati</taxon>
        <taxon>Actinomycetota</taxon>
        <taxon>Actinomycetes</taxon>
        <taxon>Micromonosporales</taxon>
        <taxon>Micromonosporaceae</taxon>
        <taxon>Catellatospora</taxon>
    </lineage>
</organism>
<keyword evidence="4 5" id="KW-0472">Membrane</keyword>
<evidence type="ECO:0000313" key="9">
    <source>
        <dbReference type="Proteomes" id="UP000601223"/>
    </source>
</evidence>
<comment type="subcellular location">
    <subcellularLocation>
        <location evidence="1">Cell membrane</location>
        <topology evidence="1">Multi-pass membrane protein</topology>
    </subcellularLocation>
</comment>
<accession>A0A8J3JNC3</accession>
<dbReference type="EMBL" id="BONF01000049">
    <property type="protein sequence ID" value="GIF85604.1"/>
    <property type="molecule type" value="Genomic_DNA"/>
</dbReference>
<feature type="transmembrane region" description="Helical" evidence="5">
    <location>
        <begin position="32"/>
        <end position="57"/>
    </location>
</feature>
<evidence type="ECO:0000313" key="8">
    <source>
        <dbReference type="EMBL" id="GIF85604.1"/>
    </source>
</evidence>
<dbReference type="GO" id="GO:0016887">
    <property type="term" value="F:ATP hydrolysis activity"/>
    <property type="evidence" value="ECO:0007669"/>
    <property type="project" value="InterPro"/>
</dbReference>